<protein>
    <recommendedName>
        <fullName evidence="1">FH2 domain-containing protein</fullName>
    </recommendedName>
</protein>
<evidence type="ECO:0000313" key="3">
    <source>
        <dbReference type="Proteomes" id="UP000530660"/>
    </source>
</evidence>
<dbReference type="PANTHER" id="PTHR45725:SF1">
    <property type="entry name" value="DISHEVELLED ASSOCIATED ACTIVATOR OF MORPHOGENESIS, ISOFORM D"/>
    <property type="match status" value="1"/>
</dbReference>
<dbReference type="OrthoDB" id="6106at2759"/>
<organism evidence="2 3">
    <name type="scientific">Cyanidiococcus yangmingshanensis</name>
    <dbReference type="NCBI Taxonomy" id="2690220"/>
    <lineage>
        <taxon>Eukaryota</taxon>
        <taxon>Rhodophyta</taxon>
        <taxon>Bangiophyceae</taxon>
        <taxon>Cyanidiales</taxon>
        <taxon>Cyanidiaceae</taxon>
        <taxon>Cyanidiococcus</taxon>
    </lineage>
</organism>
<dbReference type="InterPro" id="IPR042201">
    <property type="entry name" value="FH2_Formin_sf"/>
</dbReference>
<accession>A0A7J7IJG9</accession>
<dbReference type="PROSITE" id="PS51444">
    <property type="entry name" value="FH2"/>
    <property type="match status" value="1"/>
</dbReference>
<dbReference type="PANTHER" id="PTHR45725">
    <property type="entry name" value="FORMIN HOMOLOGY 2 FAMILY MEMBER"/>
    <property type="match status" value="1"/>
</dbReference>
<sequence length="1077" mass="117574">MITNRMESSTTALLIRRRLCIAEAVARAALQPETAVFLSHEFRDNSVGRAVTSVLSVGATLDRLHVQDDDLCLRVSKLHIKRLSSSSLRLLLISGVATDVDLPIAYRVDFARAAEADAWLRLLHRMQRVAVLREELVLALMDASSSMPSPQALRPTDERKTFEQPVSGMTVHVPASSMAVLSGRPETASCLCWDGAVQCWKRTLPYSDVELVVDRVGLVYGPPKACYPLTADDVGCMIAATLDSGATVRASSIVTIDDALRSDVEAVLARGSWRLPREWVQLGSDYRRRSKSSSLTLSMQGVQPAGHECRCWHEHLQIEMDSRDPLRLTIRERHPTSAEDMQTYTAAELAAIQTPDPHQRDQILLVFRAMRALALMGYAQYQPESAETGNVSGWICGLRLCFGKRIGPRHARPEASASKANGILNAVSGSDPPVVLAPSTDAVADTSVVERGQTSMIVLAPNGDVSVIEHGGHVSTSRAACTSVVIEPCVLDTSIVAFGQPIPTGHAQCSGAAFFEYDDHDIEAEASNHALDVERWTLVSAGQRTPPKLLSGPKPVIARPDPNGLPLRAWTGHRPVLHATNVHEALASEAGLEVTPHDADQVRRQQVWKRLHWNCVPRHQIPGSVWAEIHSQRWVPDLVEMISLFSNDAATFVAGARAAQGLSASDRRTFAILDAKHARNLDILLGKFKHLTSDLLVDAFHRGDLEALDQDFLCILLPMLPRAAEQVRIQEACKANEIASKEKLIRPERFMLSLILGVPRVAAKVNAVGTMRQFSDSLSSLLTAATTITSSCRELRCSQRFRTILELLLTIGNTLNEGTVRAHAAGFTFDSIPLLVQSRSVLSYASAVLQQSGGLATADLELGIELPSIQGASRIELDGISTGFSELEHDLQDLEAESEQCANEETGRALAERFRAWLEPARAQLDEFRQTIRLMNEAVEDTLLFLPMDDRTKRAYTTICFGMLGHLWTLGTGVSARKTPREKSGEAVGVSSRALNWTKSRRRMFFLWMAAAIRCVANSYVANDAFGGHARTRFDVKGAATATATASASASTLCPISATDLLSAARLFAPARLECLV</sequence>
<name>A0A7J7IJG9_9RHOD</name>
<gene>
    <name evidence="2" type="ORF">F1559_004293</name>
</gene>
<feature type="domain" description="FH2" evidence="1">
    <location>
        <begin position="598"/>
        <end position="997"/>
    </location>
</feature>
<keyword evidence="3" id="KW-1185">Reference proteome</keyword>
<dbReference type="AlphaFoldDB" id="A0A7J7IJG9"/>
<dbReference type="InterPro" id="IPR015425">
    <property type="entry name" value="FH2_Formin"/>
</dbReference>
<dbReference type="Proteomes" id="UP000530660">
    <property type="component" value="Unassembled WGS sequence"/>
</dbReference>
<comment type="caution">
    <text evidence="2">The sequence shown here is derived from an EMBL/GenBank/DDBJ whole genome shotgun (WGS) entry which is preliminary data.</text>
</comment>
<dbReference type="EMBL" id="VWRR01000009">
    <property type="protein sequence ID" value="KAF6002839.1"/>
    <property type="molecule type" value="Genomic_DNA"/>
</dbReference>
<dbReference type="InterPro" id="IPR051425">
    <property type="entry name" value="Formin_Homology"/>
</dbReference>
<proteinExistence type="predicted"/>
<dbReference type="SMART" id="SM00498">
    <property type="entry name" value="FH2"/>
    <property type="match status" value="1"/>
</dbReference>
<dbReference type="Pfam" id="PF02181">
    <property type="entry name" value="FH2"/>
    <property type="match status" value="1"/>
</dbReference>
<dbReference type="SUPFAM" id="SSF101447">
    <property type="entry name" value="Formin homology 2 domain (FH2 domain)"/>
    <property type="match status" value="1"/>
</dbReference>
<reference evidence="2 3" key="1">
    <citation type="journal article" date="2020" name="J. Phycol.">
        <title>Comparative genome analysis reveals Cyanidiococcus gen. nov., a new extremophilic red algal genus sister to Cyanidioschyzon (Cyanidioschyzonaceae, Rhodophyta).</title>
        <authorList>
            <person name="Liu S.-L."/>
            <person name="Chiang Y.-R."/>
            <person name="Yoon H.S."/>
            <person name="Fu H.-Y."/>
        </authorList>
    </citation>
    <scope>NUCLEOTIDE SEQUENCE [LARGE SCALE GENOMIC DNA]</scope>
    <source>
        <strain evidence="2 3">THAL066</strain>
    </source>
</reference>
<evidence type="ECO:0000313" key="2">
    <source>
        <dbReference type="EMBL" id="KAF6002839.1"/>
    </source>
</evidence>
<evidence type="ECO:0000259" key="1">
    <source>
        <dbReference type="PROSITE" id="PS51444"/>
    </source>
</evidence>
<dbReference type="Gene3D" id="1.20.58.2220">
    <property type="entry name" value="Formin, FH2 domain"/>
    <property type="match status" value="1"/>
</dbReference>